<dbReference type="AlphaFoldDB" id="A0A7W4VFJ4"/>
<dbReference type="Proteomes" id="UP000578036">
    <property type="component" value="Unassembled WGS sequence"/>
</dbReference>
<sequence length="83" mass="9023">MADRNNGEPAFPCTEDNGCNSGVPGMMMRDYFAAKAMDRFIDLVPTEIWNQGNGLGGKTDYALKAAKAAYRMADAMLRAREAA</sequence>
<evidence type="ECO:0000313" key="2">
    <source>
        <dbReference type="Proteomes" id="UP000578036"/>
    </source>
</evidence>
<evidence type="ECO:0000313" key="1">
    <source>
        <dbReference type="EMBL" id="MBB3010687.1"/>
    </source>
</evidence>
<organism evidence="1 2">
    <name type="scientific">Cupriavidus alkaliphilus</name>
    <dbReference type="NCBI Taxonomy" id="942866"/>
    <lineage>
        <taxon>Bacteria</taxon>
        <taxon>Pseudomonadati</taxon>
        <taxon>Pseudomonadota</taxon>
        <taxon>Betaproteobacteria</taxon>
        <taxon>Burkholderiales</taxon>
        <taxon>Burkholderiaceae</taxon>
        <taxon>Cupriavidus</taxon>
    </lineage>
</organism>
<proteinExistence type="predicted"/>
<name>A0A7W4VFJ4_9BURK</name>
<gene>
    <name evidence="1" type="ORF">FHX61_005368</name>
</gene>
<dbReference type="RefSeq" id="WP_183300723.1">
    <property type="nucleotide sequence ID" value="NZ_JACHWF010000009.1"/>
</dbReference>
<accession>A0A7W4VFJ4</accession>
<dbReference type="EMBL" id="JACHWF010000009">
    <property type="protein sequence ID" value="MBB3010687.1"/>
    <property type="molecule type" value="Genomic_DNA"/>
</dbReference>
<keyword evidence="2" id="KW-1185">Reference proteome</keyword>
<reference evidence="1 2" key="1">
    <citation type="submission" date="2020-08" db="EMBL/GenBank/DDBJ databases">
        <title>Genomic Encyclopedia of Type Strains, Phase IV (KMG-V): Genome sequencing to study the core and pangenomes of soil and plant-associated prokaryotes.</title>
        <authorList>
            <person name="Whitman W."/>
        </authorList>
    </citation>
    <scope>NUCLEOTIDE SEQUENCE [LARGE SCALE GENOMIC DNA]</scope>
    <source>
        <strain evidence="1 2">SLV-2362</strain>
    </source>
</reference>
<protein>
    <submittedName>
        <fullName evidence="1">Uncharacterized protein</fullName>
    </submittedName>
</protein>
<comment type="caution">
    <text evidence="1">The sequence shown here is derived from an EMBL/GenBank/DDBJ whole genome shotgun (WGS) entry which is preliminary data.</text>
</comment>